<proteinExistence type="predicted"/>
<evidence type="ECO:0000313" key="3">
    <source>
        <dbReference type="EMBL" id="CAC5339860.1"/>
    </source>
</evidence>
<dbReference type="Gene3D" id="3.40.50.300">
    <property type="entry name" value="P-loop containing nucleotide triphosphate hydrolases"/>
    <property type="match status" value="1"/>
</dbReference>
<feature type="compositionally biased region" description="Basic and acidic residues" evidence="1">
    <location>
        <begin position="377"/>
        <end position="392"/>
    </location>
</feature>
<feature type="region of interest" description="Disordered" evidence="1">
    <location>
        <begin position="358"/>
        <end position="392"/>
    </location>
</feature>
<name>A0A6J7ZER4_PLARU</name>
<dbReference type="InterPro" id="IPR027417">
    <property type="entry name" value="P-loop_NTPase"/>
</dbReference>
<feature type="transmembrane region" description="Helical" evidence="2">
    <location>
        <begin position="35"/>
        <end position="55"/>
    </location>
</feature>
<evidence type="ECO:0000256" key="2">
    <source>
        <dbReference type="SAM" id="Phobius"/>
    </source>
</evidence>
<protein>
    <submittedName>
        <fullName evidence="3">Uncharacterized protein</fullName>
    </submittedName>
</protein>
<evidence type="ECO:0000313" key="4">
    <source>
        <dbReference type="Proteomes" id="UP000196521"/>
    </source>
</evidence>
<dbReference type="SUPFAM" id="SSF52540">
    <property type="entry name" value="P-loop containing nucleoside triphosphate hydrolases"/>
    <property type="match status" value="1"/>
</dbReference>
<gene>
    <name evidence="3" type="ORF">PLAN_P0017</name>
</gene>
<geneLocation type="plasmid" evidence="3 4">
    <name>pII</name>
</geneLocation>
<sequence length="458" mass="50943">MSNPLLISSALWITTGTMGMFWGLSQPYPSPNKFYGFGMGAIASTIGTILSYPAMKKTERTVLRQDTSDTIFDIGESAIIERYKQAVFPSPKMPDLNIYNHVLSLFPEQETEDRPPIVSFDSILDRGVGICLFGDSGSGKSSAAKYLIGLASQGSEIKLIVCDPHYDGGGDWGPNTLIIDDYDLILKCLRASLDELDNRKKLRKQGVKQFSKLVFIWDEWPSVRVAAKNAKSNICEEAVIRLGSECRKYEMLSIFCSQSGNTKAMGLEGMGDFLQNFSLIRLGKISTKHAKNLPDQRVLNCLQNTGYPCLVDDDLSIHPTHGNYTQFKNGQPPQNLLPVKTIPITLDEILGDEIYVEREQETPKQPPTTATTSPSFDIRKLDKTPENNSNPDDKFMQILEFCKGKESVSVRDVQRSTVGRNLSSDAIKYAFEWLENNGYGTVKTEQTGGTVRVTFTPI</sequence>
<dbReference type="CDD" id="cd01127">
    <property type="entry name" value="TrwB_TraG_TraD_VirD4"/>
    <property type="match status" value="1"/>
</dbReference>
<reference evidence="3" key="1">
    <citation type="submission" date="2020-05" db="EMBL/GenBank/DDBJ databases">
        <authorList>
            <consortium name="Genoscope - CEA"/>
            <person name="William W."/>
        </authorList>
    </citation>
    <scope>NUCLEOTIDE SEQUENCE [LARGE SCALE GENOMIC DNA]</scope>
    <source>
        <strain evidence="3">PCC 7821</strain>
        <plasmid evidence="3">pII</plasmid>
    </source>
</reference>
<evidence type="ECO:0000256" key="1">
    <source>
        <dbReference type="SAM" id="MobiDB-lite"/>
    </source>
</evidence>
<accession>A0A6J7ZER4</accession>
<dbReference type="RefSeq" id="WP_144018127.1">
    <property type="nucleotide sequence ID" value="NZ_LR812493.1"/>
</dbReference>
<dbReference type="Proteomes" id="UP000196521">
    <property type="component" value="Plasmid pII"/>
</dbReference>
<keyword evidence="2" id="KW-0472">Membrane</keyword>
<keyword evidence="2" id="KW-0812">Transmembrane</keyword>
<keyword evidence="4" id="KW-1185">Reference proteome</keyword>
<keyword evidence="2" id="KW-1133">Transmembrane helix</keyword>
<keyword evidence="3" id="KW-0614">Plasmid</keyword>
<dbReference type="AlphaFoldDB" id="A0A6J7ZER4"/>
<organism evidence="3 4">
    <name type="scientific">Planktothrix rubescens CCAP 1459/22</name>
    <dbReference type="NCBI Taxonomy" id="329571"/>
    <lineage>
        <taxon>Bacteria</taxon>
        <taxon>Bacillati</taxon>
        <taxon>Cyanobacteriota</taxon>
        <taxon>Cyanophyceae</taxon>
        <taxon>Oscillatoriophycideae</taxon>
        <taxon>Oscillatoriales</taxon>
        <taxon>Microcoleaceae</taxon>
        <taxon>Planktothrix</taxon>
    </lineage>
</organism>
<dbReference type="EMBL" id="LR812493">
    <property type="protein sequence ID" value="CAC5339860.1"/>
    <property type="molecule type" value="Genomic_DNA"/>
</dbReference>